<protein>
    <submittedName>
        <fullName evidence="1">Heptosyltransferase family protein</fullName>
    </submittedName>
</protein>
<gene>
    <name evidence="1" type="ORF">NCTC9128_07658</name>
</gene>
<keyword evidence="1" id="KW-0808">Transferase</keyword>
<organism evidence="1 2">
    <name type="scientific">Klebsiella pneumoniae</name>
    <dbReference type="NCBI Taxonomy" id="573"/>
    <lineage>
        <taxon>Bacteria</taxon>
        <taxon>Pseudomonadati</taxon>
        <taxon>Pseudomonadota</taxon>
        <taxon>Gammaproteobacteria</taxon>
        <taxon>Enterobacterales</taxon>
        <taxon>Enterobacteriaceae</taxon>
        <taxon>Klebsiella/Raoultella group</taxon>
        <taxon>Klebsiella</taxon>
        <taxon>Klebsiella pneumoniae complex</taxon>
    </lineage>
</organism>
<proteinExistence type="predicted"/>
<dbReference type="EMBL" id="UAWN01000017">
    <property type="protein sequence ID" value="SQC42228.1"/>
    <property type="molecule type" value="Genomic_DNA"/>
</dbReference>
<evidence type="ECO:0000313" key="1">
    <source>
        <dbReference type="EMBL" id="SQC42228.1"/>
    </source>
</evidence>
<dbReference type="Gene3D" id="3.40.50.2000">
    <property type="entry name" value="Glycogen Phosphorylase B"/>
    <property type="match status" value="1"/>
</dbReference>
<reference evidence="1 2" key="1">
    <citation type="submission" date="2018-06" db="EMBL/GenBank/DDBJ databases">
        <authorList>
            <consortium name="Pathogen Informatics"/>
            <person name="Doyle S."/>
        </authorList>
    </citation>
    <scope>NUCLEOTIDE SEQUENCE [LARGE SCALE GENOMIC DNA]</scope>
    <source>
        <strain evidence="1 2">NCTC9128</strain>
    </source>
</reference>
<sequence>MPCGWGGESALGSPTPSAGRFVVCENVLLMRNEGAVGDVVVDSALVKCLHQSDYIVDFLLTTSNSQVMRYNPRIRHIYEADPVTSADFLRNLIIRSRDVINELANNKYDIIIDLRCSIFPCIACGFSDK</sequence>
<accession>A0A2X3EHQ9</accession>
<dbReference type="SUPFAM" id="SSF53756">
    <property type="entry name" value="UDP-Glycosyltransferase/glycogen phosphorylase"/>
    <property type="match status" value="1"/>
</dbReference>
<name>A0A2X3EHQ9_KLEPN</name>
<evidence type="ECO:0000313" key="2">
    <source>
        <dbReference type="Proteomes" id="UP000251088"/>
    </source>
</evidence>
<dbReference type="Proteomes" id="UP000251088">
    <property type="component" value="Unassembled WGS sequence"/>
</dbReference>
<dbReference type="GO" id="GO:0016740">
    <property type="term" value="F:transferase activity"/>
    <property type="evidence" value="ECO:0007669"/>
    <property type="project" value="UniProtKB-KW"/>
</dbReference>
<dbReference type="AlphaFoldDB" id="A0A2X3EHQ9"/>